<evidence type="ECO:0000256" key="1">
    <source>
        <dbReference type="SAM" id="Phobius"/>
    </source>
</evidence>
<feature type="signal peptide" evidence="2">
    <location>
        <begin position="1"/>
        <end position="19"/>
    </location>
</feature>
<evidence type="ECO:0000313" key="5">
    <source>
        <dbReference type="Proteomes" id="UP000265000"/>
    </source>
</evidence>
<keyword evidence="1" id="KW-0812">Transmembrane</keyword>
<reference evidence="4" key="1">
    <citation type="submission" date="2025-08" db="UniProtKB">
        <authorList>
            <consortium name="Ensembl"/>
        </authorList>
    </citation>
    <scope>IDENTIFICATION</scope>
</reference>
<name>A0A3Q2QCJ3_FUNHE</name>
<accession>A0A3Q2QCJ3</accession>
<dbReference type="Gene3D" id="2.60.40.10">
    <property type="entry name" value="Immunoglobulins"/>
    <property type="match status" value="1"/>
</dbReference>
<proteinExistence type="predicted"/>
<dbReference type="PROSITE" id="PS50835">
    <property type="entry name" value="IG_LIKE"/>
    <property type="match status" value="1"/>
</dbReference>
<feature type="transmembrane region" description="Helical" evidence="1">
    <location>
        <begin position="150"/>
        <end position="171"/>
    </location>
</feature>
<evidence type="ECO:0000313" key="4">
    <source>
        <dbReference type="Ensembl" id="ENSFHEP00000024294.1"/>
    </source>
</evidence>
<dbReference type="PANTHER" id="PTHR15193">
    <property type="entry name" value="CD83 ANTIGEN"/>
    <property type="match status" value="1"/>
</dbReference>
<dbReference type="Pfam" id="PF07686">
    <property type="entry name" value="V-set"/>
    <property type="match status" value="1"/>
</dbReference>
<dbReference type="SMART" id="SM00409">
    <property type="entry name" value="IG"/>
    <property type="match status" value="1"/>
</dbReference>
<protein>
    <recommendedName>
        <fullName evidence="3">Ig-like domain-containing protein</fullName>
    </recommendedName>
</protein>
<organism evidence="4 5">
    <name type="scientific">Fundulus heteroclitus</name>
    <name type="common">Killifish</name>
    <name type="synonym">Mummichog</name>
    <dbReference type="NCBI Taxonomy" id="8078"/>
    <lineage>
        <taxon>Eukaryota</taxon>
        <taxon>Metazoa</taxon>
        <taxon>Chordata</taxon>
        <taxon>Craniata</taxon>
        <taxon>Vertebrata</taxon>
        <taxon>Euteleostomi</taxon>
        <taxon>Actinopterygii</taxon>
        <taxon>Neopterygii</taxon>
        <taxon>Teleostei</taxon>
        <taxon>Neoteleostei</taxon>
        <taxon>Acanthomorphata</taxon>
        <taxon>Ovalentaria</taxon>
        <taxon>Atherinomorphae</taxon>
        <taxon>Cyprinodontiformes</taxon>
        <taxon>Fundulidae</taxon>
        <taxon>Fundulus</taxon>
    </lineage>
</organism>
<dbReference type="Ensembl" id="ENSFHET00000008149.1">
    <property type="protein sequence ID" value="ENSFHEP00000024294.1"/>
    <property type="gene ID" value="ENSFHEG00000005769.1"/>
</dbReference>
<dbReference type="InterPro" id="IPR036179">
    <property type="entry name" value="Ig-like_dom_sf"/>
</dbReference>
<sequence>MPQVILYISLLLVHHTTQSHQEVQQIANCSEDVTLDCPVLSGQRNDFFAMTWYKGEKPIIRKRRDEIQPSNFSREAKFGVNLGLFLPNVKPTDSGKYKCDIKANVGKQNKEGFVVLSVNECVIQVVEPTPNSTQSKPLAAIYDFPLTWTLAGYLAVAAVKILLSMISIRMIRIVSSRRQKKRFCS</sequence>
<dbReference type="AlphaFoldDB" id="A0A3Q2QCJ3"/>
<dbReference type="InterPro" id="IPR013106">
    <property type="entry name" value="Ig_V-set"/>
</dbReference>
<dbReference type="Proteomes" id="UP000265000">
    <property type="component" value="Unplaced"/>
</dbReference>
<keyword evidence="5" id="KW-1185">Reference proteome</keyword>
<feature type="domain" description="Ig-like" evidence="3">
    <location>
        <begin position="2"/>
        <end position="117"/>
    </location>
</feature>
<dbReference type="SUPFAM" id="SSF48726">
    <property type="entry name" value="Immunoglobulin"/>
    <property type="match status" value="1"/>
</dbReference>
<dbReference type="InterPro" id="IPR007110">
    <property type="entry name" value="Ig-like_dom"/>
</dbReference>
<evidence type="ECO:0000256" key="2">
    <source>
        <dbReference type="SAM" id="SignalP"/>
    </source>
</evidence>
<dbReference type="InterPro" id="IPR013783">
    <property type="entry name" value="Ig-like_fold"/>
</dbReference>
<dbReference type="PANTHER" id="PTHR15193:SF2">
    <property type="match status" value="1"/>
</dbReference>
<dbReference type="InterPro" id="IPR003599">
    <property type="entry name" value="Ig_sub"/>
</dbReference>
<feature type="chain" id="PRO_5018681427" description="Ig-like domain-containing protein" evidence="2">
    <location>
        <begin position="20"/>
        <end position="185"/>
    </location>
</feature>
<dbReference type="GeneTree" id="ENSGT00990000203733"/>
<dbReference type="CDD" id="cd00096">
    <property type="entry name" value="Ig"/>
    <property type="match status" value="1"/>
</dbReference>
<keyword evidence="1" id="KW-0472">Membrane</keyword>
<keyword evidence="1" id="KW-1133">Transmembrane helix</keyword>
<reference evidence="4" key="2">
    <citation type="submission" date="2025-09" db="UniProtKB">
        <authorList>
            <consortium name="Ensembl"/>
        </authorList>
    </citation>
    <scope>IDENTIFICATION</scope>
</reference>
<evidence type="ECO:0000259" key="3">
    <source>
        <dbReference type="PROSITE" id="PS50835"/>
    </source>
</evidence>
<keyword evidence="2" id="KW-0732">Signal</keyword>